<reference evidence="1 2" key="1">
    <citation type="submission" date="2016-07" db="EMBL/GenBank/DDBJ databases">
        <title>Draft genome of Scalindua rubra, obtained from a brine-seawater interface in the Red Sea, sheds light on salt adaptation in anammox bacteria.</title>
        <authorList>
            <person name="Speth D.R."/>
            <person name="Lagkouvardos I."/>
            <person name="Wang Y."/>
            <person name="Qian P.-Y."/>
            <person name="Dutilh B.E."/>
            <person name="Jetten M.S."/>
        </authorList>
    </citation>
    <scope>NUCLEOTIDE SEQUENCE [LARGE SCALE GENOMIC DNA]</scope>
    <source>
        <strain evidence="1">BSI-1</strain>
    </source>
</reference>
<evidence type="ECO:0008006" key="3">
    <source>
        <dbReference type="Google" id="ProtNLM"/>
    </source>
</evidence>
<accession>A0A1E3X3J9</accession>
<sequence>MHILPFRYFKIRYYGLFNNRNRKNKINICKKILGTFDNDKEELQKTESWEELLFRLTGKDPQICPCCGKGKMVKKEVLLPVRYLSPMANMLS</sequence>
<proteinExistence type="predicted"/>
<organism evidence="1 2">
    <name type="scientific">Candidatus Scalindua rubra</name>
    <dbReference type="NCBI Taxonomy" id="1872076"/>
    <lineage>
        <taxon>Bacteria</taxon>
        <taxon>Pseudomonadati</taxon>
        <taxon>Planctomycetota</taxon>
        <taxon>Candidatus Brocadiia</taxon>
        <taxon>Candidatus Brocadiales</taxon>
        <taxon>Candidatus Scalinduaceae</taxon>
        <taxon>Candidatus Scalindua</taxon>
    </lineage>
</organism>
<evidence type="ECO:0000313" key="1">
    <source>
        <dbReference type="EMBL" id="ODS30198.1"/>
    </source>
</evidence>
<protein>
    <recommendedName>
        <fullName evidence="3">Transposase</fullName>
    </recommendedName>
</protein>
<dbReference type="EMBL" id="MAYW01000265">
    <property type="protein sequence ID" value="ODS30198.1"/>
    <property type="molecule type" value="Genomic_DNA"/>
</dbReference>
<gene>
    <name evidence="1" type="ORF">SCARUB_04693</name>
</gene>
<name>A0A1E3X3J9_9BACT</name>
<evidence type="ECO:0000313" key="2">
    <source>
        <dbReference type="Proteomes" id="UP000094056"/>
    </source>
</evidence>
<dbReference type="AlphaFoldDB" id="A0A1E3X3J9"/>
<comment type="caution">
    <text evidence="1">The sequence shown here is derived from an EMBL/GenBank/DDBJ whole genome shotgun (WGS) entry which is preliminary data.</text>
</comment>
<dbReference type="Proteomes" id="UP000094056">
    <property type="component" value="Unassembled WGS sequence"/>
</dbReference>